<keyword evidence="2" id="KW-1003">Cell membrane</keyword>
<organism evidence="7 8">
    <name type="scientific">Antarcticimicrobium luteum</name>
    <dbReference type="NCBI Taxonomy" id="2547397"/>
    <lineage>
        <taxon>Bacteria</taxon>
        <taxon>Pseudomonadati</taxon>
        <taxon>Pseudomonadota</taxon>
        <taxon>Alphaproteobacteria</taxon>
        <taxon>Rhodobacterales</taxon>
        <taxon>Paracoccaceae</taxon>
        <taxon>Antarcticimicrobium</taxon>
    </lineage>
</organism>
<name>A0A4R5V415_9RHOB</name>
<dbReference type="Gene3D" id="3.90.550.10">
    <property type="entry name" value="Spore Coat Polysaccharide Biosynthesis Protein SpsA, Chain A"/>
    <property type="match status" value="1"/>
</dbReference>
<evidence type="ECO:0000256" key="1">
    <source>
        <dbReference type="ARBA" id="ARBA00004236"/>
    </source>
</evidence>
<feature type="domain" description="Glycosyltransferase 2-like" evidence="6">
    <location>
        <begin position="3"/>
        <end position="149"/>
    </location>
</feature>
<evidence type="ECO:0000256" key="5">
    <source>
        <dbReference type="ARBA" id="ARBA00023136"/>
    </source>
</evidence>
<evidence type="ECO:0000313" key="7">
    <source>
        <dbReference type="EMBL" id="TDK46265.1"/>
    </source>
</evidence>
<comment type="caution">
    <text evidence="7">The sequence shown here is derived from an EMBL/GenBank/DDBJ whole genome shotgun (WGS) entry which is preliminary data.</text>
</comment>
<keyword evidence="4 7" id="KW-0808">Transferase</keyword>
<dbReference type="Proteomes" id="UP000295301">
    <property type="component" value="Unassembled WGS sequence"/>
</dbReference>
<dbReference type="InterPro" id="IPR029044">
    <property type="entry name" value="Nucleotide-diphossugar_trans"/>
</dbReference>
<keyword evidence="5" id="KW-0472">Membrane</keyword>
<dbReference type="GO" id="GO:0005886">
    <property type="term" value="C:plasma membrane"/>
    <property type="evidence" value="ECO:0007669"/>
    <property type="project" value="UniProtKB-SubCell"/>
</dbReference>
<dbReference type="RefSeq" id="WP_133360164.1">
    <property type="nucleotide sequence ID" value="NZ_SMUV01000067.1"/>
</dbReference>
<keyword evidence="3" id="KW-0328">Glycosyltransferase</keyword>
<dbReference type="EMBL" id="SMUV01000067">
    <property type="protein sequence ID" value="TDK46265.1"/>
    <property type="molecule type" value="Genomic_DNA"/>
</dbReference>
<comment type="subcellular location">
    <subcellularLocation>
        <location evidence="1">Cell membrane</location>
    </subcellularLocation>
</comment>
<evidence type="ECO:0000256" key="2">
    <source>
        <dbReference type="ARBA" id="ARBA00022475"/>
    </source>
</evidence>
<evidence type="ECO:0000313" key="8">
    <source>
        <dbReference type="Proteomes" id="UP000295301"/>
    </source>
</evidence>
<sequence length="283" mass="30820">MISILVPAYNEEGFIGDSLRHLLKSDDPAGMEADHPVEVIVVPNGCQDATAAEARALAPDFAARGWRFRIIELAEGSKTAALNAGIAAAANPNLVFMDADIHVSPGLIAALARAVDRPAPTYASGQFRIRRARSYVSRLYARFWARLPFMARGVPGCGIAAVNSAGRARWDEIPEVISDDIFIRSHFAAEEMVRVPDAFSWPIAEGFGALVRVRRRQNRGLAELGEKRPDLVRNAGQTAPGAAQKVGLMLRDPLGFAIYTAVALTVKTPLWQPRGRWDRDRGV</sequence>
<dbReference type="OrthoDB" id="9797391at2"/>
<dbReference type="Pfam" id="PF00535">
    <property type="entry name" value="Glycos_transf_2"/>
    <property type="match status" value="1"/>
</dbReference>
<dbReference type="PANTHER" id="PTHR43646:SF2">
    <property type="entry name" value="GLYCOSYLTRANSFERASE 2-LIKE DOMAIN-CONTAINING PROTEIN"/>
    <property type="match status" value="1"/>
</dbReference>
<dbReference type="PANTHER" id="PTHR43646">
    <property type="entry name" value="GLYCOSYLTRANSFERASE"/>
    <property type="match status" value="1"/>
</dbReference>
<evidence type="ECO:0000256" key="3">
    <source>
        <dbReference type="ARBA" id="ARBA00022676"/>
    </source>
</evidence>
<accession>A0A4R5V415</accession>
<proteinExistence type="predicted"/>
<gene>
    <name evidence="7" type="ORF">E1832_12835</name>
</gene>
<evidence type="ECO:0000259" key="6">
    <source>
        <dbReference type="Pfam" id="PF00535"/>
    </source>
</evidence>
<dbReference type="InterPro" id="IPR001173">
    <property type="entry name" value="Glyco_trans_2-like"/>
</dbReference>
<reference evidence="7 8" key="1">
    <citation type="submission" date="2019-03" db="EMBL/GenBank/DDBJ databases">
        <title>Ruegeria lutea sp. nov., a novel strain, isolated from marine sediment, the Masan Bay, South Korea.</title>
        <authorList>
            <person name="Kim J."/>
            <person name="Kim D.-Y."/>
            <person name="Lee S.-S."/>
        </authorList>
    </citation>
    <scope>NUCLEOTIDE SEQUENCE [LARGE SCALE GENOMIC DNA]</scope>
    <source>
        <strain evidence="7 8">318-1</strain>
    </source>
</reference>
<keyword evidence="8" id="KW-1185">Reference proteome</keyword>
<evidence type="ECO:0000256" key="4">
    <source>
        <dbReference type="ARBA" id="ARBA00022679"/>
    </source>
</evidence>
<protein>
    <submittedName>
        <fullName evidence="7">Glycosyltransferase</fullName>
    </submittedName>
</protein>
<dbReference type="AlphaFoldDB" id="A0A4R5V415"/>
<dbReference type="GO" id="GO:0016757">
    <property type="term" value="F:glycosyltransferase activity"/>
    <property type="evidence" value="ECO:0007669"/>
    <property type="project" value="UniProtKB-KW"/>
</dbReference>
<dbReference type="SUPFAM" id="SSF53448">
    <property type="entry name" value="Nucleotide-diphospho-sugar transferases"/>
    <property type="match status" value="1"/>
</dbReference>